<dbReference type="PANTHER" id="PTHR34553">
    <property type="entry name" value="OS05G0597400 PROTEIN"/>
    <property type="match status" value="1"/>
</dbReference>
<accession>A0A699IS64</accession>
<comment type="caution">
    <text evidence="1">The sequence shown here is derived from an EMBL/GenBank/DDBJ whole genome shotgun (WGS) entry which is preliminary data.</text>
</comment>
<name>A0A699IS64_TANCI</name>
<organism evidence="1">
    <name type="scientific">Tanacetum cinerariifolium</name>
    <name type="common">Dalmatian daisy</name>
    <name type="synonym">Chrysanthemum cinerariifolium</name>
    <dbReference type="NCBI Taxonomy" id="118510"/>
    <lineage>
        <taxon>Eukaryota</taxon>
        <taxon>Viridiplantae</taxon>
        <taxon>Streptophyta</taxon>
        <taxon>Embryophyta</taxon>
        <taxon>Tracheophyta</taxon>
        <taxon>Spermatophyta</taxon>
        <taxon>Magnoliopsida</taxon>
        <taxon>eudicotyledons</taxon>
        <taxon>Gunneridae</taxon>
        <taxon>Pentapetalae</taxon>
        <taxon>asterids</taxon>
        <taxon>campanulids</taxon>
        <taxon>Asterales</taxon>
        <taxon>Asteraceae</taxon>
        <taxon>Asteroideae</taxon>
        <taxon>Anthemideae</taxon>
        <taxon>Anthemidinae</taxon>
        <taxon>Tanacetum</taxon>
    </lineage>
</organism>
<dbReference type="AlphaFoldDB" id="A0A699IS64"/>
<gene>
    <name evidence="1" type="ORF">Tci_554444</name>
</gene>
<dbReference type="EMBL" id="BKCJ010328603">
    <property type="protein sequence ID" value="GEZ82471.1"/>
    <property type="molecule type" value="Genomic_DNA"/>
</dbReference>
<feature type="non-terminal residue" evidence="1">
    <location>
        <position position="261"/>
    </location>
</feature>
<reference evidence="1" key="1">
    <citation type="journal article" date="2019" name="Sci. Rep.">
        <title>Draft genome of Tanacetum cinerariifolium, the natural source of mosquito coil.</title>
        <authorList>
            <person name="Yamashiro T."/>
            <person name="Shiraishi A."/>
            <person name="Satake H."/>
            <person name="Nakayama K."/>
        </authorList>
    </citation>
    <scope>NUCLEOTIDE SEQUENCE</scope>
</reference>
<protein>
    <submittedName>
        <fullName evidence="1">Uncharacterized protein</fullName>
    </submittedName>
</protein>
<dbReference type="PANTHER" id="PTHR34553:SF4">
    <property type="entry name" value="G1_S-SPECIFIC CYCLIN-E PROTEIN"/>
    <property type="match status" value="1"/>
</dbReference>
<sequence>MGPLTLAIQPSEQDIFILVDNRPWLEDLVSKPAHLWQLMVIKSRFSPFAITRGQKDNKEKPAFKKLKTSFLVNSKLHRTLNGFVVFKVTWDDVWGINYVNELQEFDSIAQAAKGLMSWFPRTLYEALLLKHHLNYLIDVNDCVKTSYDQMESDELCDDNSMDDFDQKELSKEYYTKKFRKVNKEDRRDDDKLRRQVGVSVSLCYVYQGNVIEQHIFPSGKLSFNRTGIIEVSFTLGSQGFSSPKGFNTCTFIAENYLNFLS</sequence>
<proteinExistence type="predicted"/>
<evidence type="ECO:0000313" key="1">
    <source>
        <dbReference type="EMBL" id="GEZ82471.1"/>
    </source>
</evidence>